<feature type="domain" description="AB hydrolase-1" evidence="5">
    <location>
        <begin position="69"/>
        <end position="319"/>
    </location>
</feature>
<evidence type="ECO:0000313" key="7">
    <source>
        <dbReference type="Proteomes" id="UP000245391"/>
    </source>
</evidence>
<reference evidence="7" key="1">
    <citation type="submission" date="2018-05" db="EMBL/GenBank/DDBJ databases">
        <title>Pedobacter paludis sp. nov., isolated from wetland soil.</title>
        <authorList>
            <person name="Zhang Y."/>
        </authorList>
    </citation>
    <scope>NUCLEOTIDE SEQUENCE [LARGE SCALE GENOMIC DNA]</scope>
    <source>
        <strain evidence="7">R-8</strain>
    </source>
</reference>
<gene>
    <name evidence="6" type="ORF">DF947_18560</name>
</gene>
<feature type="active site" evidence="4">
    <location>
        <position position="286"/>
    </location>
</feature>
<dbReference type="InterPro" id="IPR029058">
    <property type="entry name" value="AB_hydrolase_fold"/>
</dbReference>
<name>A0A317EZ04_9SPHI</name>
<organism evidence="6 7">
    <name type="scientific">Pedobacter paludis</name>
    <dbReference type="NCBI Taxonomy" id="2203212"/>
    <lineage>
        <taxon>Bacteria</taxon>
        <taxon>Pseudomonadati</taxon>
        <taxon>Bacteroidota</taxon>
        <taxon>Sphingobacteriia</taxon>
        <taxon>Sphingobacteriales</taxon>
        <taxon>Sphingobacteriaceae</taxon>
        <taxon>Pedobacter</taxon>
    </lineage>
</organism>
<sequence length="344" mass="39292">MKTQHQSLLTVLLFVALISMIFACGSPQSRKESQTGTLSEIKTGGSKLISVDGKYKVWTKKVGTGKIKVLLLHGGPGFSHDYFECFEDFLPKENIEFYYYDQLGSGLSDAPTDTTLWNTPRFVEEVEQVRKGLGLENFYILGHSWGSLLAMEYLYKYQKHVKGAVLSNMTGSIADFVDYSAVLKSRLFTKNEKQLFDSLDNAKAYSSPRYASLLNEKLYTKVICRMPLEQWPEPIIRTFKKPNQTIYLQMQGIDEFHVTGNLVNWSFWNKMPQIKVPTLVLGGVYDEMNPESMKKEAQLIPNSRFYLCPMGSHMSMYDDQSNYFNALIGFLKDVDTQHFAADKK</sequence>
<dbReference type="PIRSF" id="PIRSF005539">
    <property type="entry name" value="Pept_S33_TRI_F1"/>
    <property type="match status" value="1"/>
</dbReference>
<evidence type="ECO:0000256" key="3">
    <source>
        <dbReference type="PIRNR" id="PIRNR005539"/>
    </source>
</evidence>
<proteinExistence type="inferred from homology"/>
<dbReference type="Pfam" id="PF00561">
    <property type="entry name" value="Abhydrolase_1"/>
    <property type="match status" value="1"/>
</dbReference>
<dbReference type="InterPro" id="IPR050266">
    <property type="entry name" value="AB_hydrolase_sf"/>
</dbReference>
<dbReference type="InterPro" id="IPR002410">
    <property type="entry name" value="Peptidase_S33"/>
</dbReference>
<dbReference type="PRINTS" id="PR00793">
    <property type="entry name" value="PROAMNOPTASE"/>
</dbReference>
<dbReference type="InterPro" id="IPR000073">
    <property type="entry name" value="AB_hydrolase_1"/>
</dbReference>
<dbReference type="NCBIfam" id="TIGR01250">
    <property type="entry name" value="pro_imino_pep_2"/>
    <property type="match status" value="1"/>
</dbReference>
<dbReference type="EMBL" id="QGNY01000007">
    <property type="protein sequence ID" value="PWS30426.1"/>
    <property type="molecule type" value="Genomic_DNA"/>
</dbReference>
<keyword evidence="2 3" id="KW-0378">Hydrolase</keyword>
<evidence type="ECO:0000256" key="2">
    <source>
        <dbReference type="ARBA" id="ARBA00022801"/>
    </source>
</evidence>
<evidence type="ECO:0000259" key="5">
    <source>
        <dbReference type="Pfam" id="PF00561"/>
    </source>
</evidence>
<comment type="similarity">
    <text evidence="1 3">Belongs to the peptidase S33 family.</text>
</comment>
<dbReference type="Proteomes" id="UP000245391">
    <property type="component" value="Unassembled WGS sequence"/>
</dbReference>
<evidence type="ECO:0000256" key="1">
    <source>
        <dbReference type="ARBA" id="ARBA00010088"/>
    </source>
</evidence>
<dbReference type="GO" id="GO:0006508">
    <property type="term" value="P:proteolysis"/>
    <property type="evidence" value="ECO:0007669"/>
    <property type="project" value="InterPro"/>
</dbReference>
<dbReference type="InterPro" id="IPR005945">
    <property type="entry name" value="Pro_imino_pep"/>
</dbReference>
<evidence type="ECO:0000256" key="4">
    <source>
        <dbReference type="PIRSR" id="PIRSR005539-1"/>
    </source>
</evidence>
<protein>
    <submittedName>
        <fullName evidence="6">Proline iminopeptidase</fullName>
    </submittedName>
</protein>
<dbReference type="Gene3D" id="3.40.50.1820">
    <property type="entry name" value="alpha/beta hydrolase"/>
    <property type="match status" value="1"/>
</dbReference>
<dbReference type="SUPFAM" id="SSF53474">
    <property type="entry name" value="alpha/beta-Hydrolases"/>
    <property type="match status" value="1"/>
</dbReference>
<dbReference type="GO" id="GO:0016020">
    <property type="term" value="C:membrane"/>
    <property type="evidence" value="ECO:0007669"/>
    <property type="project" value="TreeGrafter"/>
</dbReference>
<dbReference type="OrthoDB" id="9796770at2"/>
<dbReference type="RefSeq" id="WP_109931711.1">
    <property type="nucleotide sequence ID" value="NZ_QGNY01000007.1"/>
</dbReference>
<dbReference type="GO" id="GO:0008233">
    <property type="term" value="F:peptidase activity"/>
    <property type="evidence" value="ECO:0007669"/>
    <property type="project" value="InterPro"/>
</dbReference>
<comment type="caution">
    <text evidence="6">The sequence shown here is derived from an EMBL/GenBank/DDBJ whole genome shotgun (WGS) entry which is preliminary data.</text>
</comment>
<dbReference type="AlphaFoldDB" id="A0A317EZ04"/>
<dbReference type="PANTHER" id="PTHR43798">
    <property type="entry name" value="MONOACYLGLYCEROL LIPASE"/>
    <property type="match status" value="1"/>
</dbReference>
<keyword evidence="7" id="KW-1185">Reference proteome</keyword>
<feature type="active site" description="Nucleophile" evidence="4">
    <location>
        <position position="144"/>
    </location>
</feature>
<accession>A0A317EZ04</accession>
<evidence type="ECO:0000313" key="6">
    <source>
        <dbReference type="EMBL" id="PWS30426.1"/>
    </source>
</evidence>
<feature type="active site" description="Proton donor" evidence="4">
    <location>
        <position position="313"/>
    </location>
</feature>
<dbReference type="PANTHER" id="PTHR43798:SF33">
    <property type="entry name" value="HYDROLASE, PUTATIVE (AFU_ORTHOLOGUE AFUA_2G14860)-RELATED"/>
    <property type="match status" value="1"/>
</dbReference>
<dbReference type="PROSITE" id="PS51257">
    <property type="entry name" value="PROKAR_LIPOPROTEIN"/>
    <property type="match status" value="1"/>
</dbReference>